<organism evidence="2 3">
    <name type="scientific">Rhizobium redzepovicii</name>
    <dbReference type="NCBI Taxonomy" id="2867518"/>
    <lineage>
        <taxon>Bacteria</taxon>
        <taxon>Pseudomonadati</taxon>
        <taxon>Pseudomonadota</taxon>
        <taxon>Alphaproteobacteria</taxon>
        <taxon>Hyphomicrobiales</taxon>
        <taxon>Rhizobiaceae</taxon>
        <taxon>Rhizobium/Agrobacterium group</taxon>
        <taxon>Rhizobium</taxon>
    </lineage>
</organism>
<evidence type="ECO:0000313" key="3">
    <source>
        <dbReference type="Proteomes" id="UP001269402"/>
    </source>
</evidence>
<evidence type="ECO:0000313" key="2">
    <source>
        <dbReference type="EMBL" id="MDR9760643.1"/>
    </source>
</evidence>
<accession>A0AAW8P0L8</accession>
<comment type="caution">
    <text evidence="2">The sequence shown here is derived from an EMBL/GenBank/DDBJ whole genome shotgun (WGS) entry which is preliminary data.</text>
</comment>
<dbReference type="Proteomes" id="UP001269402">
    <property type="component" value="Unassembled WGS sequence"/>
</dbReference>
<dbReference type="AlphaFoldDB" id="A0AAW8P0L8"/>
<sequence>MATPATANQFRAFLSRLMAWGITRGYCSSNPVEHTEKIPGGEPWVPWPNWGFEILFEHAPFHMQIIAMSAFFTGQRQGDVLAMVKPKAGETTIAVKAQKTKRTVWIPIHSAYRKWIDRIPANDSVMLYAGARTKYYKTADGFRTEWQKLMDEEPFKRFREERIVFHGLRKNAVINLLEVGCTENQVGSICNMSAQMVQHYGREVALRSLAKDAMKLMEARWSEIEPAAFRNRNGT</sequence>
<dbReference type="GO" id="GO:0003677">
    <property type="term" value="F:DNA binding"/>
    <property type="evidence" value="ECO:0007669"/>
    <property type="project" value="InterPro"/>
</dbReference>
<dbReference type="EMBL" id="JAVLSH010000005">
    <property type="protein sequence ID" value="MDR9760643.1"/>
    <property type="molecule type" value="Genomic_DNA"/>
</dbReference>
<keyword evidence="3" id="KW-1185">Reference proteome</keyword>
<dbReference type="RefSeq" id="WP_310807632.1">
    <property type="nucleotide sequence ID" value="NZ_JAVLSH010000005.1"/>
</dbReference>
<evidence type="ECO:0000256" key="1">
    <source>
        <dbReference type="ARBA" id="ARBA00023172"/>
    </source>
</evidence>
<dbReference type="GO" id="GO:0015074">
    <property type="term" value="P:DNA integration"/>
    <property type="evidence" value="ECO:0007669"/>
    <property type="project" value="InterPro"/>
</dbReference>
<reference evidence="3" key="1">
    <citation type="submission" date="2023-07" db="EMBL/GenBank/DDBJ databases">
        <title>Genomic characterization of faba bean (Vicia faba) microsymbionts in Mexican soils.</title>
        <authorList>
            <person name="Rivera Orduna F.N."/>
            <person name="Guevara-Luna J."/>
            <person name="Yan J."/>
            <person name="Arroyo-Herrera I."/>
            <person name="Li Y."/>
            <person name="Vasquez-Murrieta M.S."/>
            <person name="Wang E.T."/>
        </authorList>
    </citation>
    <scope>NUCLEOTIDE SEQUENCE [LARGE SCALE GENOMIC DNA]</scope>
    <source>
        <strain evidence="3">CH6</strain>
    </source>
</reference>
<name>A0AAW8P0L8_9HYPH</name>
<dbReference type="InterPro" id="IPR011010">
    <property type="entry name" value="DNA_brk_join_enz"/>
</dbReference>
<proteinExistence type="predicted"/>
<dbReference type="GO" id="GO:0006310">
    <property type="term" value="P:DNA recombination"/>
    <property type="evidence" value="ECO:0007669"/>
    <property type="project" value="UniProtKB-KW"/>
</dbReference>
<dbReference type="InterPro" id="IPR013762">
    <property type="entry name" value="Integrase-like_cat_sf"/>
</dbReference>
<evidence type="ECO:0008006" key="4">
    <source>
        <dbReference type="Google" id="ProtNLM"/>
    </source>
</evidence>
<keyword evidence="1" id="KW-0233">DNA recombination</keyword>
<gene>
    <name evidence="2" type="ORF">RJJ37_13500</name>
</gene>
<dbReference type="SUPFAM" id="SSF56349">
    <property type="entry name" value="DNA breaking-rejoining enzymes"/>
    <property type="match status" value="1"/>
</dbReference>
<protein>
    <recommendedName>
        <fullName evidence="4">Tyr recombinase domain-containing protein</fullName>
    </recommendedName>
</protein>
<dbReference type="Gene3D" id="1.10.443.10">
    <property type="entry name" value="Intergrase catalytic core"/>
    <property type="match status" value="1"/>
</dbReference>